<dbReference type="STRING" id="84135.GCA_001052115_00891"/>
<keyword evidence="1" id="KW-1133">Transmembrane helix</keyword>
<accession>A0A2N6SDM1</accession>
<name>A0A2N6SDM1_9BACL</name>
<dbReference type="Proteomes" id="UP000235670">
    <property type="component" value="Unassembled WGS sequence"/>
</dbReference>
<protein>
    <submittedName>
        <fullName evidence="2">Uncharacterized protein</fullName>
    </submittedName>
</protein>
<dbReference type="RefSeq" id="WP_006363501.1">
    <property type="nucleotide sequence ID" value="NZ_CAKARP010000025.1"/>
</dbReference>
<feature type="transmembrane region" description="Helical" evidence="1">
    <location>
        <begin position="37"/>
        <end position="56"/>
    </location>
</feature>
<proteinExistence type="predicted"/>
<comment type="caution">
    <text evidence="2">The sequence shown here is derived from an EMBL/GenBank/DDBJ whole genome shotgun (WGS) entry which is preliminary data.</text>
</comment>
<keyword evidence="1" id="KW-0472">Membrane</keyword>
<dbReference type="AlphaFoldDB" id="A0A2N6SDM1"/>
<feature type="transmembrane region" description="Helical" evidence="1">
    <location>
        <begin position="62"/>
        <end position="79"/>
    </location>
</feature>
<organism evidence="2 3">
    <name type="scientific">Gemella sanguinis</name>
    <dbReference type="NCBI Taxonomy" id="84135"/>
    <lineage>
        <taxon>Bacteria</taxon>
        <taxon>Bacillati</taxon>
        <taxon>Bacillota</taxon>
        <taxon>Bacilli</taxon>
        <taxon>Bacillales</taxon>
        <taxon>Gemellaceae</taxon>
        <taxon>Gemella</taxon>
    </lineage>
</organism>
<keyword evidence="1" id="KW-0812">Transmembrane</keyword>
<dbReference type="EMBL" id="PNGT01000008">
    <property type="protein sequence ID" value="PMC52024.1"/>
    <property type="molecule type" value="Genomic_DNA"/>
</dbReference>
<evidence type="ECO:0000313" key="3">
    <source>
        <dbReference type="Proteomes" id="UP000235670"/>
    </source>
</evidence>
<evidence type="ECO:0000256" key="1">
    <source>
        <dbReference type="SAM" id="Phobius"/>
    </source>
</evidence>
<feature type="transmembrane region" description="Helical" evidence="1">
    <location>
        <begin position="6"/>
        <end position="25"/>
    </location>
</feature>
<evidence type="ECO:0000313" key="2">
    <source>
        <dbReference type="EMBL" id="PMC52024.1"/>
    </source>
</evidence>
<gene>
    <name evidence="2" type="ORF">CJ218_07425</name>
</gene>
<dbReference type="OrthoDB" id="2989916at2"/>
<feature type="transmembrane region" description="Helical" evidence="1">
    <location>
        <begin position="84"/>
        <end position="104"/>
    </location>
</feature>
<sequence>MDKRTLFYNFALSIGLYYLIPLLFIKYYNGASDKAGFTLILMYTFSSFAITLLISYFCERKIYTPILSIIISLPLLLIFNTSAIVVIIIIVVFSFISYLISGLFT</sequence>
<reference evidence="2 3" key="1">
    <citation type="submission" date="2017-09" db="EMBL/GenBank/DDBJ databases">
        <title>Bacterial strain isolated from the female urinary microbiota.</title>
        <authorList>
            <person name="Thomas-White K."/>
            <person name="Kumar N."/>
            <person name="Forster S."/>
            <person name="Putonti C."/>
            <person name="Lawley T."/>
            <person name="Wolfe A.J."/>
        </authorList>
    </citation>
    <scope>NUCLEOTIDE SEQUENCE [LARGE SCALE GENOMIC DNA]</scope>
    <source>
        <strain evidence="2 3">UMB0186</strain>
    </source>
</reference>